<organism evidence="1 2">
    <name type="scientific">Caerostris extrusa</name>
    <name type="common">Bark spider</name>
    <name type="synonym">Caerostris bankana</name>
    <dbReference type="NCBI Taxonomy" id="172846"/>
    <lineage>
        <taxon>Eukaryota</taxon>
        <taxon>Metazoa</taxon>
        <taxon>Ecdysozoa</taxon>
        <taxon>Arthropoda</taxon>
        <taxon>Chelicerata</taxon>
        <taxon>Arachnida</taxon>
        <taxon>Araneae</taxon>
        <taxon>Araneomorphae</taxon>
        <taxon>Entelegynae</taxon>
        <taxon>Araneoidea</taxon>
        <taxon>Araneidae</taxon>
        <taxon>Caerostris</taxon>
    </lineage>
</organism>
<name>A0AAV4P8M4_CAEEX</name>
<accession>A0AAV4P8M4</accession>
<proteinExistence type="predicted"/>
<dbReference type="AlphaFoldDB" id="A0AAV4P8M4"/>
<keyword evidence="2" id="KW-1185">Reference proteome</keyword>
<dbReference type="EMBL" id="BPLR01021585">
    <property type="protein sequence ID" value="GIX91467.1"/>
    <property type="molecule type" value="Genomic_DNA"/>
</dbReference>
<evidence type="ECO:0000313" key="1">
    <source>
        <dbReference type="EMBL" id="GIX91467.1"/>
    </source>
</evidence>
<dbReference type="Proteomes" id="UP001054945">
    <property type="component" value="Unassembled WGS sequence"/>
</dbReference>
<reference evidence="1 2" key="1">
    <citation type="submission" date="2021-06" db="EMBL/GenBank/DDBJ databases">
        <title>Caerostris extrusa draft genome.</title>
        <authorList>
            <person name="Kono N."/>
            <person name="Arakawa K."/>
        </authorList>
    </citation>
    <scope>NUCLEOTIDE SEQUENCE [LARGE SCALE GENOMIC DNA]</scope>
</reference>
<gene>
    <name evidence="1" type="ORF">CEXT_797111</name>
</gene>
<comment type="caution">
    <text evidence="1">The sequence shown here is derived from an EMBL/GenBank/DDBJ whole genome shotgun (WGS) entry which is preliminary data.</text>
</comment>
<sequence length="83" mass="8996">MREKRHQIVPLTFAHISFHNLLTSQGGENGGWGVRGHVTVIIKWSRDTIPGGRGVADGLMESFSTTPGSSVTWQLSCDSDSVT</sequence>
<protein>
    <submittedName>
        <fullName evidence="1">Uncharacterized protein</fullName>
    </submittedName>
</protein>
<evidence type="ECO:0000313" key="2">
    <source>
        <dbReference type="Proteomes" id="UP001054945"/>
    </source>
</evidence>